<keyword evidence="3" id="KW-1185">Reference proteome</keyword>
<feature type="chain" id="PRO_5019208578" evidence="1">
    <location>
        <begin position="31"/>
        <end position="280"/>
    </location>
</feature>
<feature type="signal peptide" evidence="1">
    <location>
        <begin position="1"/>
        <end position="30"/>
    </location>
</feature>
<proteinExistence type="predicted"/>
<comment type="caution">
    <text evidence="2">The sequence shown here is derived from an EMBL/GenBank/DDBJ whole genome shotgun (WGS) entry which is preliminary data.</text>
</comment>
<name>A0A419T0P9_9FIRM</name>
<gene>
    <name evidence="2" type="ORF">BET01_04570</name>
</gene>
<dbReference type="Gene3D" id="2.60.120.380">
    <property type="match status" value="1"/>
</dbReference>
<dbReference type="EMBL" id="MCIA01000023">
    <property type="protein sequence ID" value="RKD31134.1"/>
    <property type="molecule type" value="Genomic_DNA"/>
</dbReference>
<keyword evidence="1" id="KW-0732">Signal</keyword>
<evidence type="ECO:0000256" key="1">
    <source>
        <dbReference type="SAM" id="SignalP"/>
    </source>
</evidence>
<evidence type="ECO:0000313" key="3">
    <source>
        <dbReference type="Proteomes" id="UP000284277"/>
    </source>
</evidence>
<dbReference type="OrthoDB" id="1888412at2"/>
<reference evidence="2 3" key="1">
    <citation type="submission" date="2016-08" db="EMBL/GenBank/DDBJ databases">
        <title>A new outlook on sporulation: Clostridium algidixylanolyticum.</title>
        <authorList>
            <person name="Poppleton D.I."/>
            <person name="Gribaldo S."/>
        </authorList>
    </citation>
    <scope>NUCLEOTIDE SEQUENCE [LARGE SCALE GENOMIC DNA]</scope>
    <source>
        <strain evidence="2 3">SPL73</strain>
    </source>
</reference>
<evidence type="ECO:0000313" key="2">
    <source>
        <dbReference type="EMBL" id="RKD31134.1"/>
    </source>
</evidence>
<dbReference type="Proteomes" id="UP000284277">
    <property type="component" value="Unassembled WGS sequence"/>
</dbReference>
<dbReference type="AlphaFoldDB" id="A0A419T0P9"/>
<dbReference type="RefSeq" id="WP_120197352.1">
    <property type="nucleotide sequence ID" value="NZ_MCIA01000023.1"/>
</dbReference>
<organism evidence="2 3">
    <name type="scientific">Lacrimispora algidixylanolytica</name>
    <dbReference type="NCBI Taxonomy" id="94868"/>
    <lineage>
        <taxon>Bacteria</taxon>
        <taxon>Bacillati</taxon>
        <taxon>Bacillota</taxon>
        <taxon>Clostridia</taxon>
        <taxon>Lachnospirales</taxon>
        <taxon>Lachnospiraceae</taxon>
        <taxon>Lacrimispora</taxon>
    </lineage>
</organism>
<accession>A0A419T0P9</accession>
<protein>
    <submittedName>
        <fullName evidence="2">Uncharacterized protein</fullName>
    </submittedName>
</protein>
<sequence>MIRKTKNFKALITVVMVCCIVWTNGITAKAQSVSETEPNDSMDTAQLIQANYETAAQVVNGSRPNQYVVKGNTSNNDEDWYKVYLNAGVQYITCNDKPFDYEIYNSNNNLVSSGTYTKSRLFPVGYSFKATSEGYYYVKIKGLTSATSSYILLVGGPTYSVGTCSVSLGSVNMSGKNVTVPVDLRFKSAIPEGSIVYEISMSGVKSNSVNGITVKNSTSNNTVVLSNYSWYKSGLASMNMPLKGSWQINFTYNKNTTFTPKLSLLFAYPLTLDYVDNIEF</sequence>